<evidence type="ECO:0000313" key="1">
    <source>
        <dbReference type="EMBL" id="VEP15047.1"/>
    </source>
</evidence>
<dbReference type="RefSeq" id="WP_144873809.1">
    <property type="nucleotide sequence ID" value="NZ_LR214042.1"/>
</dbReference>
<proteinExistence type="predicted"/>
<gene>
    <name evidence="1" type="ORF">H1P_3010011</name>
</gene>
<sequence>MSKDDLVVKILSQFKPNATQRKVFELLSDKQWHCRSCEGKSIASEQYAGGGGIQGLQRGTKNRPGLVIASKNEFCSQCQKTTRWDCWTGEIKQANAAANIPKKLIQKILNFYSYTDIIEQRQRAAHELVIDHRFPMERWGSIEESLSVDIGEDEIFKKFQLLKKDASGNHNLLKSRACERCIKEGKRGTPFGIQFWYEGNEVWTSNYQCGREAEQGCIGCGWYDFDTWRKKLNEKLSELEKTK</sequence>
<organism evidence="1 2">
    <name type="scientific">Hyella patelloides LEGE 07179</name>
    <dbReference type="NCBI Taxonomy" id="945734"/>
    <lineage>
        <taxon>Bacteria</taxon>
        <taxon>Bacillati</taxon>
        <taxon>Cyanobacteriota</taxon>
        <taxon>Cyanophyceae</taxon>
        <taxon>Pleurocapsales</taxon>
        <taxon>Hyellaceae</taxon>
        <taxon>Hyella</taxon>
    </lineage>
</organism>
<keyword evidence="1" id="KW-0540">Nuclease</keyword>
<dbReference type="AlphaFoldDB" id="A0A563VUC8"/>
<evidence type="ECO:0000313" key="2">
    <source>
        <dbReference type="Proteomes" id="UP000320055"/>
    </source>
</evidence>
<accession>A0A563VUC8</accession>
<keyword evidence="2" id="KW-1185">Reference proteome</keyword>
<dbReference type="Proteomes" id="UP000320055">
    <property type="component" value="Unassembled WGS sequence"/>
</dbReference>
<name>A0A563VUC8_9CYAN</name>
<keyword evidence="1" id="KW-0378">Hydrolase</keyword>
<protein>
    <submittedName>
        <fullName evidence="1">Putative restriction endonuclease</fullName>
    </submittedName>
</protein>
<keyword evidence="1" id="KW-0255">Endonuclease</keyword>
<reference evidence="1 2" key="1">
    <citation type="submission" date="2019-01" db="EMBL/GenBank/DDBJ databases">
        <authorList>
            <person name="Brito A."/>
        </authorList>
    </citation>
    <scope>NUCLEOTIDE SEQUENCE [LARGE SCALE GENOMIC DNA]</scope>
    <source>
        <strain evidence="1">1</strain>
    </source>
</reference>
<dbReference type="OrthoDB" id="517669at2"/>
<dbReference type="EMBL" id="CAACVJ010000226">
    <property type="protein sequence ID" value="VEP15047.1"/>
    <property type="molecule type" value="Genomic_DNA"/>
</dbReference>
<dbReference type="GO" id="GO:0004519">
    <property type="term" value="F:endonuclease activity"/>
    <property type="evidence" value="ECO:0007669"/>
    <property type="project" value="UniProtKB-KW"/>
</dbReference>